<dbReference type="SMART" id="SM00695">
    <property type="entry name" value="DUSP"/>
    <property type="match status" value="2"/>
</dbReference>
<feature type="compositionally biased region" description="Acidic residues" evidence="17">
    <location>
        <begin position="287"/>
        <end position="297"/>
    </location>
</feature>
<evidence type="ECO:0000256" key="6">
    <source>
        <dbReference type="ARBA" id="ARBA00022583"/>
    </source>
</evidence>
<keyword evidence="8" id="KW-0479">Metal-binding</keyword>
<feature type="region of interest" description="Disordered" evidence="17">
    <location>
        <begin position="275"/>
        <end position="402"/>
    </location>
</feature>
<sequence>MTLSACPHVTKATGNAATEGLTNLQDSAACSTCQKPSQNCWLCLYPNCCEIGCSENGEDHSTKHFQDNPTHCIQVNLTTIRAWCYICDKEITTPTLHELKSLLNKNKGSCGEAEYFAQAPDPESSNPFVEGRQKSAGGLVGLSNLGNTCYMNAALQCLSNVPALTDFFLTCSTLVTKADVFNGVQREKPSLAQSYLILLKDLWQRKKDNNENYVAPSKLLFAFKAAHPMFRGYHQQDSQEFLRCFMDQIHEELMEPEHMLEIDPNSTDYMDTHLESVSETGSGGSTQEEEDDQEYETADSGVSEESNSSNLEVAHSQPQPQPQSQSPIRVVKRKRKHVGSVPGMIDSNEESDGELDFTDAASSRSASPSTTTSFLKALPSSNASSQRSPSKVSFGGQPKRKPKTYRSVISDIFDGKLVSSVQCLSCDRVSTTVETFQDLSLPIPSTASSSSSSTTVQNESNSGWLAWMWSWVGGWLYGPHITLHDCLAYFFSADELKGDNMYSCEKCKKLRNGLKYSRVTVLPDTLCIHLKRFRHEFAFSSKISNKVTFPLVDLDMSPWLHKDCISRESLYDLIGVICHHGTAGGGHYTAYALNNTDQEWYEYDDSFVGKVEPATVMNAEAYVLFYRKNNLKMEPHREEVQSRLDTRTSLVDFYISRQWLNKFENLAEPGPIDNSDFLCSHGGIIPSKVAFVNELCVAFPQNAWNYLHSTFGGGPPCSRLFECNHCKVDQEAWTKQKQNELETFKKLHSEFLHMDSDTTIMYCLSSSWFKQWEHFVLGRQRDPPGQIDNRSIITTRFNDRQPVLRPTADFIRVSHDIWRLFHSIYGGGPEVILK</sequence>
<comment type="catalytic activity">
    <reaction evidence="1 16">
        <text>Thiol-dependent hydrolysis of ester, thioester, amide, peptide and isopeptide bonds formed by the C-terminal Gly of ubiquitin (a 76-residue protein attached to proteins as an intracellular targeting signal).</text>
        <dbReference type="EC" id="3.4.19.12"/>
    </reaction>
</comment>
<keyword evidence="5" id="KW-0963">Cytoplasm</keyword>
<keyword evidence="14" id="KW-0206">Cytoskeleton</keyword>
<dbReference type="Pfam" id="PF06337">
    <property type="entry name" value="DUSP"/>
    <property type="match status" value="2"/>
</dbReference>
<dbReference type="PANTHER" id="PTHR21646:SF86">
    <property type="entry name" value="UBIQUITIN CARBOXYL-TERMINAL HYDROLASE"/>
    <property type="match status" value="1"/>
</dbReference>
<dbReference type="PANTHER" id="PTHR21646">
    <property type="entry name" value="UBIQUITIN CARBOXYL-TERMINAL HYDROLASE"/>
    <property type="match status" value="1"/>
</dbReference>
<keyword evidence="6" id="KW-0254">Endocytosis</keyword>
<evidence type="ECO:0000256" key="11">
    <source>
        <dbReference type="ARBA" id="ARBA00022786"/>
    </source>
</evidence>
<accession>A0A076FE62</accession>
<dbReference type="SUPFAM" id="SSF143791">
    <property type="entry name" value="DUSP-like"/>
    <property type="match status" value="2"/>
</dbReference>
<keyword evidence="13" id="KW-0862">Zinc</keyword>
<dbReference type="Pfam" id="PF00443">
    <property type="entry name" value="UCH"/>
    <property type="match status" value="1"/>
</dbReference>
<dbReference type="PROSITE" id="PS50271">
    <property type="entry name" value="ZF_UBP"/>
    <property type="match status" value="1"/>
</dbReference>
<dbReference type="InterPro" id="IPR018200">
    <property type="entry name" value="USP_CS"/>
</dbReference>
<feature type="domain" description="USP" evidence="18">
    <location>
        <begin position="140"/>
        <end position="629"/>
    </location>
</feature>
<feature type="compositionally biased region" description="Low complexity" evidence="17">
    <location>
        <begin position="380"/>
        <end position="390"/>
    </location>
</feature>
<dbReference type="SUPFAM" id="SSF54001">
    <property type="entry name" value="Cysteine proteinases"/>
    <property type="match status" value="1"/>
</dbReference>
<feature type="compositionally biased region" description="Low complexity" evidence="17">
    <location>
        <begin position="360"/>
        <end position="373"/>
    </location>
</feature>
<evidence type="ECO:0000259" key="20">
    <source>
        <dbReference type="PROSITE" id="PS51283"/>
    </source>
</evidence>
<name>A0A076FE62_PARNA</name>
<evidence type="ECO:0000256" key="5">
    <source>
        <dbReference type="ARBA" id="ARBA00022490"/>
    </source>
</evidence>
<keyword evidence="16" id="KW-0788">Thiol protease</keyword>
<dbReference type="GO" id="GO:0004843">
    <property type="term" value="F:cysteine-type deubiquitinase activity"/>
    <property type="evidence" value="ECO:0007669"/>
    <property type="project" value="UniProtKB-UniRule"/>
</dbReference>
<feature type="domain" description="DUSP" evidence="20">
    <location>
        <begin position="631"/>
        <end position="723"/>
    </location>
</feature>
<reference evidence="21" key="1">
    <citation type="submission" date="2013-08" db="EMBL/GenBank/DDBJ databases">
        <title>Paracyclopina nana immune related genes.</title>
        <authorList>
            <person name="Kim B.-M."/>
            <person name="Rhee J.-S."/>
            <person name="Lee J.-S."/>
        </authorList>
    </citation>
    <scope>NUCLEOTIDE SEQUENCE</scope>
</reference>
<feature type="non-terminal residue" evidence="21">
    <location>
        <position position="834"/>
    </location>
</feature>
<dbReference type="InterPro" id="IPR001607">
    <property type="entry name" value="Znf_UBP"/>
</dbReference>
<dbReference type="InterPro" id="IPR013083">
    <property type="entry name" value="Znf_RING/FYVE/PHD"/>
</dbReference>
<dbReference type="InterPro" id="IPR001394">
    <property type="entry name" value="Peptidase_C19_UCH"/>
</dbReference>
<proteinExistence type="evidence at transcript level"/>
<feature type="compositionally biased region" description="Acidic residues" evidence="17">
    <location>
        <begin position="347"/>
        <end position="357"/>
    </location>
</feature>
<dbReference type="PROSITE" id="PS51283">
    <property type="entry name" value="DUSP"/>
    <property type="match status" value="2"/>
</dbReference>
<dbReference type="InterPro" id="IPR028889">
    <property type="entry name" value="USP"/>
</dbReference>
<organism evidence="21">
    <name type="scientific">Paracyclopina nana</name>
    <name type="common">Marine copepod</name>
    <dbReference type="NCBI Taxonomy" id="565004"/>
    <lineage>
        <taxon>Eukaryota</taxon>
        <taxon>Metazoa</taxon>
        <taxon>Ecdysozoa</taxon>
        <taxon>Arthropoda</taxon>
        <taxon>Crustacea</taxon>
        <taxon>Multicrustacea</taxon>
        <taxon>Hexanauplia</taxon>
        <taxon>Copepoda</taxon>
        <taxon>Cyclopoida</taxon>
        <taxon>Cyclopettidae</taxon>
        <taxon>Paracyclopina</taxon>
    </lineage>
</organism>
<dbReference type="EC" id="3.4.19.12" evidence="16"/>
<dbReference type="FunFam" id="3.30.2230.10:FF:000001">
    <property type="entry name" value="Ubiquitinyl hydrolase 1"/>
    <property type="match status" value="1"/>
</dbReference>
<evidence type="ECO:0000256" key="7">
    <source>
        <dbReference type="ARBA" id="ARBA00022670"/>
    </source>
</evidence>
<dbReference type="InterPro" id="IPR038765">
    <property type="entry name" value="Papain-like_cys_pep_sf"/>
</dbReference>
<dbReference type="SUPFAM" id="SSF57850">
    <property type="entry name" value="RING/U-box"/>
    <property type="match status" value="1"/>
</dbReference>
<dbReference type="GO" id="GO:0006508">
    <property type="term" value="P:proteolysis"/>
    <property type="evidence" value="ECO:0007669"/>
    <property type="project" value="UniProtKB-KW"/>
</dbReference>
<evidence type="ECO:0000256" key="3">
    <source>
        <dbReference type="ARBA" id="ARBA00004556"/>
    </source>
</evidence>
<dbReference type="GO" id="GO:0048471">
    <property type="term" value="C:perinuclear region of cytoplasm"/>
    <property type="evidence" value="ECO:0007669"/>
    <property type="project" value="UniProtKB-SubCell"/>
</dbReference>
<evidence type="ECO:0000256" key="16">
    <source>
        <dbReference type="RuleBase" id="RU366025"/>
    </source>
</evidence>
<evidence type="ECO:0000256" key="17">
    <source>
        <dbReference type="SAM" id="MobiDB-lite"/>
    </source>
</evidence>
<evidence type="ECO:0000256" key="4">
    <source>
        <dbReference type="ARBA" id="ARBA00008269"/>
    </source>
</evidence>
<evidence type="ECO:0000256" key="9">
    <source>
        <dbReference type="ARBA" id="ARBA00022737"/>
    </source>
</evidence>
<keyword evidence="10 15" id="KW-0863">Zinc-finger</keyword>
<dbReference type="GO" id="GO:0016579">
    <property type="term" value="P:protein deubiquitination"/>
    <property type="evidence" value="ECO:0007669"/>
    <property type="project" value="InterPro"/>
</dbReference>
<feature type="compositionally biased region" description="Low complexity" evidence="17">
    <location>
        <begin position="303"/>
        <end position="327"/>
    </location>
</feature>
<comment type="subcellular location">
    <subcellularLocation>
        <location evidence="2">Cytoplasm</location>
        <location evidence="2">Cytoskeleton</location>
        <location evidence="2">Microtubule organizing center</location>
        <location evidence="2">Centrosome</location>
    </subcellularLocation>
    <subcellularLocation>
        <location evidence="3">Cytoplasm</location>
        <location evidence="3">Perinuclear region</location>
    </subcellularLocation>
</comment>
<dbReference type="Gene3D" id="3.30.2230.10">
    <property type="entry name" value="DUSP-like"/>
    <property type="match status" value="2"/>
</dbReference>
<dbReference type="CDD" id="cd02674">
    <property type="entry name" value="Peptidase_C19R"/>
    <property type="match status" value="1"/>
</dbReference>
<evidence type="ECO:0000256" key="13">
    <source>
        <dbReference type="ARBA" id="ARBA00022833"/>
    </source>
</evidence>
<dbReference type="Gene3D" id="3.90.70.10">
    <property type="entry name" value="Cysteine proteinases"/>
    <property type="match status" value="2"/>
</dbReference>
<feature type="domain" description="UBP-type" evidence="19">
    <location>
        <begin position="4"/>
        <end position="110"/>
    </location>
</feature>
<dbReference type="AlphaFoldDB" id="A0A076FE62"/>
<dbReference type="EMBL" id="KF516658">
    <property type="protein sequence ID" value="AII16562.1"/>
    <property type="molecule type" value="mRNA"/>
</dbReference>
<protein>
    <recommendedName>
        <fullName evidence="16">Ubiquitin carboxyl-terminal hydrolase</fullName>
        <ecNumber evidence="16">3.4.19.12</ecNumber>
    </recommendedName>
</protein>
<evidence type="ECO:0000259" key="18">
    <source>
        <dbReference type="PROSITE" id="PS50235"/>
    </source>
</evidence>
<dbReference type="InterPro" id="IPR050185">
    <property type="entry name" value="Ub_carboxyl-term_hydrolase"/>
</dbReference>
<dbReference type="GO" id="GO:0005813">
    <property type="term" value="C:centrosome"/>
    <property type="evidence" value="ECO:0007669"/>
    <property type="project" value="UniProtKB-SubCell"/>
</dbReference>
<dbReference type="PROSITE" id="PS00973">
    <property type="entry name" value="USP_2"/>
    <property type="match status" value="1"/>
</dbReference>
<dbReference type="Pfam" id="PF02148">
    <property type="entry name" value="zf-UBP"/>
    <property type="match status" value="1"/>
</dbReference>
<dbReference type="PROSITE" id="PS50235">
    <property type="entry name" value="USP_3"/>
    <property type="match status" value="1"/>
</dbReference>
<dbReference type="InterPro" id="IPR035927">
    <property type="entry name" value="DUSP-like_sf"/>
</dbReference>
<evidence type="ECO:0000256" key="15">
    <source>
        <dbReference type="PROSITE-ProRule" id="PRU00502"/>
    </source>
</evidence>
<evidence type="ECO:0000256" key="2">
    <source>
        <dbReference type="ARBA" id="ARBA00004300"/>
    </source>
</evidence>
<keyword evidence="9" id="KW-0677">Repeat</keyword>
<feature type="domain" description="DUSP" evidence="20">
    <location>
        <begin position="735"/>
        <end position="834"/>
    </location>
</feature>
<keyword evidence="12 16" id="KW-0378">Hydrolase</keyword>
<evidence type="ECO:0000313" key="21">
    <source>
        <dbReference type="EMBL" id="AII16562.1"/>
    </source>
</evidence>
<keyword evidence="11 16" id="KW-0833">Ubl conjugation pathway</keyword>
<evidence type="ECO:0000256" key="8">
    <source>
        <dbReference type="ARBA" id="ARBA00022723"/>
    </source>
</evidence>
<evidence type="ECO:0000256" key="12">
    <source>
        <dbReference type="ARBA" id="ARBA00022801"/>
    </source>
</evidence>
<comment type="similarity">
    <text evidence="4">Belongs to the peptidase C19 family. USP20/USP33 subfamily.</text>
</comment>
<evidence type="ECO:0000259" key="19">
    <source>
        <dbReference type="PROSITE" id="PS50271"/>
    </source>
</evidence>
<dbReference type="PROSITE" id="PS00972">
    <property type="entry name" value="USP_1"/>
    <property type="match status" value="1"/>
</dbReference>
<evidence type="ECO:0000256" key="14">
    <source>
        <dbReference type="ARBA" id="ARBA00023212"/>
    </source>
</evidence>
<dbReference type="GO" id="GO:0008270">
    <property type="term" value="F:zinc ion binding"/>
    <property type="evidence" value="ECO:0007669"/>
    <property type="project" value="UniProtKB-KW"/>
</dbReference>
<dbReference type="InterPro" id="IPR006615">
    <property type="entry name" value="Pept_C19_DUSP"/>
</dbReference>
<dbReference type="SMART" id="SM00290">
    <property type="entry name" value="ZnF_UBP"/>
    <property type="match status" value="1"/>
</dbReference>
<dbReference type="Gene3D" id="3.30.40.10">
    <property type="entry name" value="Zinc/RING finger domain, C3HC4 (zinc finger)"/>
    <property type="match status" value="1"/>
</dbReference>
<dbReference type="GO" id="GO:0006897">
    <property type="term" value="P:endocytosis"/>
    <property type="evidence" value="ECO:0007669"/>
    <property type="project" value="UniProtKB-KW"/>
</dbReference>
<evidence type="ECO:0000256" key="1">
    <source>
        <dbReference type="ARBA" id="ARBA00000707"/>
    </source>
</evidence>
<keyword evidence="7 16" id="KW-0645">Protease</keyword>
<evidence type="ECO:0000256" key="10">
    <source>
        <dbReference type="ARBA" id="ARBA00022771"/>
    </source>
</evidence>